<evidence type="ECO:0000313" key="9">
    <source>
        <dbReference type="Proteomes" id="UP000318582"/>
    </source>
</evidence>
<accession>A0A507E8S5</accession>
<keyword evidence="4" id="KW-0175">Coiled coil</keyword>
<evidence type="ECO:0000256" key="3">
    <source>
        <dbReference type="ARBA" id="ARBA00022946"/>
    </source>
</evidence>
<feature type="compositionally biased region" description="Basic and acidic residues" evidence="7">
    <location>
        <begin position="80"/>
        <end position="102"/>
    </location>
</feature>
<reference evidence="8 9" key="1">
    <citation type="journal article" date="2019" name="Sci. Rep.">
        <title>Comparative genomics of chytrid fungi reveal insights into the obligate biotrophic and pathogenic lifestyle of Synchytrium endobioticum.</title>
        <authorList>
            <person name="van de Vossenberg B.T.L.H."/>
            <person name="Warris S."/>
            <person name="Nguyen H.D.T."/>
            <person name="van Gent-Pelzer M.P.E."/>
            <person name="Joly D.L."/>
            <person name="van de Geest H.C."/>
            <person name="Bonants P.J.M."/>
            <person name="Smith D.S."/>
            <person name="Levesque C.A."/>
            <person name="van der Lee T.A.J."/>
        </authorList>
    </citation>
    <scope>NUCLEOTIDE SEQUENCE [LARGE SCALE GENOMIC DNA]</scope>
    <source>
        <strain evidence="8 9">CBS 809.83</strain>
    </source>
</reference>
<dbReference type="GO" id="GO:0005739">
    <property type="term" value="C:mitochondrion"/>
    <property type="evidence" value="ECO:0007669"/>
    <property type="project" value="UniProtKB-SubCell"/>
</dbReference>
<evidence type="ECO:0000256" key="2">
    <source>
        <dbReference type="ARBA" id="ARBA00010901"/>
    </source>
</evidence>
<comment type="similarity">
    <text evidence="2 6">Belongs to the ATPase inhibitor family.</text>
</comment>
<evidence type="ECO:0000256" key="7">
    <source>
        <dbReference type="SAM" id="MobiDB-lite"/>
    </source>
</evidence>
<keyword evidence="3" id="KW-0809">Transit peptide</keyword>
<dbReference type="SUPFAM" id="SSF64602">
    <property type="entry name" value="F1 ATPase inhibitor, IF1, C-terminal domain"/>
    <property type="match status" value="1"/>
</dbReference>
<feature type="compositionally biased region" description="Basic and acidic residues" evidence="7">
    <location>
        <begin position="12"/>
        <end position="21"/>
    </location>
</feature>
<comment type="subcellular location">
    <subcellularLocation>
        <location evidence="1">Mitochondrion</location>
    </subcellularLocation>
</comment>
<comment type="function">
    <text evidence="6">Inhibits the enzyme activity of ATPase.</text>
</comment>
<dbReference type="InterPro" id="IPR007648">
    <property type="entry name" value="ATPase_inhibitor_mt"/>
</dbReference>
<dbReference type="GO" id="GO:0042030">
    <property type="term" value="F:ATPase inhibitor activity"/>
    <property type="evidence" value="ECO:0007669"/>
    <property type="project" value="InterPro"/>
</dbReference>
<sequence length="102" mass="11475">MTVREAGGAFANREKSEEDRYTWEHEKEMIKNLRAQLAQKEAAAKKKLDEKPHIDPEFHKELNGAKGLSNATPAAGGDAMSKREAAAENRYIREQEAKKGKH</sequence>
<feature type="compositionally biased region" description="Basic and acidic residues" evidence="7">
    <location>
        <begin position="42"/>
        <end position="63"/>
    </location>
</feature>
<evidence type="ECO:0000256" key="5">
    <source>
        <dbReference type="ARBA" id="ARBA00023128"/>
    </source>
</evidence>
<feature type="region of interest" description="Disordered" evidence="7">
    <location>
        <begin position="41"/>
        <end position="102"/>
    </location>
</feature>
<feature type="region of interest" description="Disordered" evidence="7">
    <location>
        <begin position="1"/>
        <end position="21"/>
    </location>
</feature>
<evidence type="ECO:0000256" key="6">
    <source>
        <dbReference type="RuleBase" id="RU368087"/>
    </source>
</evidence>
<organism evidence="8 9">
    <name type="scientific">Powellomyces hirtus</name>
    <dbReference type="NCBI Taxonomy" id="109895"/>
    <lineage>
        <taxon>Eukaryota</taxon>
        <taxon>Fungi</taxon>
        <taxon>Fungi incertae sedis</taxon>
        <taxon>Chytridiomycota</taxon>
        <taxon>Chytridiomycota incertae sedis</taxon>
        <taxon>Chytridiomycetes</taxon>
        <taxon>Spizellomycetales</taxon>
        <taxon>Powellomycetaceae</taxon>
        <taxon>Powellomyces</taxon>
    </lineage>
</organism>
<proteinExistence type="inferred from homology"/>
<protein>
    <recommendedName>
        <fullName evidence="6">ATPase inhibitor, mitochondrial</fullName>
    </recommendedName>
</protein>
<comment type="caution">
    <text evidence="8">The sequence shown here is derived from an EMBL/GenBank/DDBJ whole genome shotgun (WGS) entry which is preliminary data.</text>
</comment>
<evidence type="ECO:0000313" key="8">
    <source>
        <dbReference type="EMBL" id="TPX60141.1"/>
    </source>
</evidence>
<dbReference type="Gene3D" id="1.20.5.500">
    <property type="entry name" value="Single helix bin"/>
    <property type="match status" value="2"/>
</dbReference>
<keyword evidence="5" id="KW-0496">Mitochondrion</keyword>
<name>A0A507E8S5_9FUNG</name>
<dbReference type="Proteomes" id="UP000318582">
    <property type="component" value="Unassembled WGS sequence"/>
</dbReference>
<evidence type="ECO:0000256" key="1">
    <source>
        <dbReference type="ARBA" id="ARBA00004173"/>
    </source>
</evidence>
<dbReference type="PANTHER" id="PTHR48417">
    <property type="entry name" value="ATP SYNTHASE F1 SUBUNIT EPSILON"/>
    <property type="match status" value="1"/>
</dbReference>
<evidence type="ECO:0000256" key="4">
    <source>
        <dbReference type="ARBA" id="ARBA00023054"/>
    </source>
</evidence>
<dbReference type="Pfam" id="PF04568">
    <property type="entry name" value="IATP"/>
    <property type="match status" value="1"/>
</dbReference>
<gene>
    <name evidence="8" type="ORF">PhCBS80983_g02001</name>
</gene>
<dbReference type="EMBL" id="QEAQ01000018">
    <property type="protein sequence ID" value="TPX60141.1"/>
    <property type="molecule type" value="Genomic_DNA"/>
</dbReference>
<dbReference type="PANTHER" id="PTHR48417:SF1">
    <property type="entry name" value="ATP SYNTHASE F1 SUBUNIT EPSILON"/>
    <property type="match status" value="1"/>
</dbReference>
<keyword evidence="9" id="KW-1185">Reference proteome</keyword>
<dbReference type="AlphaFoldDB" id="A0A507E8S5"/>